<feature type="binding site" evidence="9">
    <location>
        <position position="316"/>
    </location>
    <ligand>
        <name>3-phosphoshikimate</name>
        <dbReference type="ChEBI" id="CHEBI:145989"/>
    </ligand>
</feature>
<dbReference type="EMBL" id="LN824141">
    <property type="protein sequence ID" value="CEP78654.1"/>
    <property type="molecule type" value="Genomic_DNA"/>
</dbReference>
<dbReference type="PANTHER" id="PTHR21090:SF5">
    <property type="entry name" value="PENTAFUNCTIONAL AROM POLYPEPTIDE"/>
    <property type="match status" value="1"/>
</dbReference>
<dbReference type="PIRSF" id="PIRSF000505">
    <property type="entry name" value="EPSPS"/>
    <property type="match status" value="1"/>
</dbReference>
<comment type="caution">
    <text evidence="9">Lacks conserved residue(s) required for the propagation of feature annotation.</text>
</comment>
<keyword evidence="6 9" id="KW-0808">Transferase</keyword>
<dbReference type="CDD" id="cd01556">
    <property type="entry name" value="EPSP_synthase"/>
    <property type="match status" value="1"/>
</dbReference>
<evidence type="ECO:0000256" key="7">
    <source>
        <dbReference type="ARBA" id="ARBA00023141"/>
    </source>
</evidence>
<dbReference type="GO" id="GO:0008652">
    <property type="term" value="P:amino acid biosynthetic process"/>
    <property type="evidence" value="ECO:0007669"/>
    <property type="project" value="UniProtKB-KW"/>
</dbReference>
<sequence>MKTEIKPLKSINGEVAIPGDKSISHRALIIGSLAHGTTKITNFLRSEDTLATLNILKAIGANIELTNAKEVVIEGNGLHSFQEPEDILDAKNSGTTMRLIMGVLAAQNFYSVLTGDDSLKKRPMKRVIDPLSKMGGLFFGRKQGNYAPITILGTDDIFPIFYSTPVASAQVKSAILLNALYAKGTSQITEPYKSRDHTERMLKYFGANIEEKGTTVTINGGDDLKGKEVFVPSDISSASFFIVAALIMENSTLLIKDVGINPTRSGAIKILKMMGAEITTLNLRYLNNEPVCDLLVKSSNLKGVEIKGDIIPTLIDEIPILAVAASQADGKTLIKDANELRYKETDRIKAIVNEFTKMGIEIFEREDGFEISGKQKIKGNCTCESYNDHRIAMSLAIAGLIAENPININDFDCVNISYPRFLDTLNTLR</sequence>
<feature type="binding site" evidence="9">
    <location>
        <position position="170"/>
    </location>
    <ligand>
        <name>phosphoenolpyruvate</name>
        <dbReference type="ChEBI" id="CHEBI:58702"/>
    </ligand>
</feature>
<dbReference type="FunFam" id="3.65.10.10:FF:000006">
    <property type="entry name" value="3-phosphoshikimate 1-carboxyvinyltransferase"/>
    <property type="match status" value="1"/>
</dbReference>
<dbReference type="KEGG" id="dtn:DTL3_1360"/>
<feature type="binding site" evidence="9">
    <location>
        <position position="168"/>
    </location>
    <ligand>
        <name>3-phosphoshikimate</name>
        <dbReference type="ChEBI" id="CHEBI:145989"/>
    </ligand>
</feature>
<dbReference type="Pfam" id="PF00275">
    <property type="entry name" value="EPSP_synthase"/>
    <property type="match status" value="1"/>
</dbReference>
<dbReference type="SUPFAM" id="SSF55205">
    <property type="entry name" value="EPT/RTPC-like"/>
    <property type="match status" value="1"/>
</dbReference>
<dbReference type="Proteomes" id="UP000032809">
    <property type="component" value="Chromosome I"/>
</dbReference>
<feature type="binding site" evidence="9">
    <location>
        <position position="22"/>
    </location>
    <ligand>
        <name>3-phosphoshikimate</name>
        <dbReference type="ChEBI" id="CHEBI:145989"/>
    </ligand>
</feature>
<dbReference type="PROSITE" id="PS00885">
    <property type="entry name" value="EPSP_SYNTHASE_2"/>
    <property type="match status" value="1"/>
</dbReference>
<dbReference type="NCBIfam" id="TIGR01356">
    <property type="entry name" value="aroA"/>
    <property type="match status" value="1"/>
</dbReference>
<evidence type="ECO:0000259" key="10">
    <source>
        <dbReference type="Pfam" id="PF00275"/>
    </source>
</evidence>
<dbReference type="InterPro" id="IPR013792">
    <property type="entry name" value="RNA3'P_cycl/enolpyr_Trfase_a/b"/>
</dbReference>
<proteinExistence type="inferred from homology"/>
<evidence type="ECO:0000256" key="9">
    <source>
        <dbReference type="HAMAP-Rule" id="MF_00210"/>
    </source>
</evidence>
<dbReference type="EC" id="2.5.1.19" evidence="9"/>
<dbReference type="InterPro" id="IPR001986">
    <property type="entry name" value="Enolpyruvate_Tfrase_dom"/>
</dbReference>
<comment type="subcellular location">
    <subcellularLocation>
        <location evidence="9">Cytoplasm</location>
    </subcellularLocation>
</comment>
<dbReference type="GO" id="GO:0005737">
    <property type="term" value="C:cytoplasm"/>
    <property type="evidence" value="ECO:0007669"/>
    <property type="project" value="UniProtKB-SubCell"/>
</dbReference>
<dbReference type="FunFam" id="3.65.10.10:FF:000005">
    <property type="entry name" value="3-phosphoshikimate 1-carboxyvinyltransferase"/>
    <property type="match status" value="1"/>
</dbReference>
<gene>
    <name evidence="9 11" type="primary">aroA</name>
    <name evidence="11" type="ORF">DTL3_1360</name>
</gene>
<comment type="similarity">
    <text evidence="3 9">Belongs to the EPSP synthase family.</text>
</comment>
<keyword evidence="12" id="KW-1185">Reference proteome</keyword>
<evidence type="ECO:0000256" key="5">
    <source>
        <dbReference type="ARBA" id="ARBA00022605"/>
    </source>
</evidence>
<feature type="binding site" evidence="9">
    <location>
        <position position="21"/>
    </location>
    <ligand>
        <name>3-phosphoshikimate</name>
        <dbReference type="ChEBI" id="CHEBI:145989"/>
    </ligand>
</feature>
<organism evidence="11 12">
    <name type="scientific">Defluviitoga tunisiensis</name>
    <dbReference type="NCBI Taxonomy" id="1006576"/>
    <lineage>
        <taxon>Bacteria</taxon>
        <taxon>Thermotogati</taxon>
        <taxon>Thermotogota</taxon>
        <taxon>Thermotogae</taxon>
        <taxon>Petrotogales</taxon>
        <taxon>Petrotogaceae</taxon>
        <taxon>Defluviitoga</taxon>
    </lineage>
</organism>
<dbReference type="AlphaFoldDB" id="A0A0C7P461"/>
<feature type="binding site" evidence="9">
    <location>
        <position position="21"/>
    </location>
    <ligand>
        <name>phosphoenolpyruvate</name>
        <dbReference type="ChEBI" id="CHEBI:58702"/>
    </ligand>
</feature>
<dbReference type="RefSeq" id="WP_045088059.1">
    <property type="nucleotide sequence ID" value="NZ_LN824141.1"/>
</dbReference>
<dbReference type="GO" id="GO:0009073">
    <property type="term" value="P:aromatic amino acid family biosynthetic process"/>
    <property type="evidence" value="ECO:0007669"/>
    <property type="project" value="UniProtKB-KW"/>
</dbReference>
<comment type="function">
    <text evidence="1 9">Catalyzes the transfer of the enolpyruvyl moiety of phosphoenolpyruvate (PEP) to the 5-hydroxyl of shikimate-3-phosphate (S3P) to produce enolpyruvyl shikimate-3-phosphate and inorganic phosphate.</text>
</comment>
<feature type="binding site" evidence="9">
    <location>
        <position position="170"/>
    </location>
    <ligand>
        <name>3-phosphoshikimate</name>
        <dbReference type="ChEBI" id="CHEBI:145989"/>
    </ligand>
</feature>
<comment type="subunit">
    <text evidence="9">Monomer.</text>
</comment>
<evidence type="ECO:0000313" key="12">
    <source>
        <dbReference type="Proteomes" id="UP000032809"/>
    </source>
</evidence>
<evidence type="ECO:0000256" key="1">
    <source>
        <dbReference type="ARBA" id="ARBA00002174"/>
    </source>
</evidence>
<dbReference type="InterPro" id="IPR023193">
    <property type="entry name" value="EPSP_synthase_CS"/>
</dbReference>
<dbReference type="GO" id="GO:0009423">
    <property type="term" value="P:chorismate biosynthetic process"/>
    <property type="evidence" value="ECO:0007669"/>
    <property type="project" value="UniProtKB-UniRule"/>
</dbReference>
<evidence type="ECO:0000256" key="3">
    <source>
        <dbReference type="ARBA" id="ARBA00009948"/>
    </source>
</evidence>
<dbReference type="HAMAP" id="MF_00210">
    <property type="entry name" value="EPSP_synth"/>
    <property type="match status" value="1"/>
</dbReference>
<feature type="binding site" evidence="9">
    <location>
        <position position="94"/>
    </location>
    <ligand>
        <name>phosphoenolpyruvate</name>
        <dbReference type="ChEBI" id="CHEBI:58702"/>
    </ligand>
</feature>
<comment type="catalytic activity">
    <reaction evidence="8">
        <text>3-phosphoshikimate + phosphoenolpyruvate = 5-O-(1-carboxyvinyl)-3-phosphoshikimate + phosphate</text>
        <dbReference type="Rhea" id="RHEA:21256"/>
        <dbReference type="ChEBI" id="CHEBI:43474"/>
        <dbReference type="ChEBI" id="CHEBI:57701"/>
        <dbReference type="ChEBI" id="CHEBI:58702"/>
        <dbReference type="ChEBI" id="CHEBI:145989"/>
        <dbReference type="EC" id="2.5.1.19"/>
    </reaction>
    <physiologicalReaction direction="left-to-right" evidence="8">
        <dbReference type="Rhea" id="RHEA:21257"/>
    </physiologicalReaction>
</comment>
<comment type="pathway">
    <text evidence="2 9">Metabolic intermediate biosynthesis; chorismate biosynthesis; chorismate from D-erythrose 4-phosphate and phosphoenolpyruvate: step 6/7.</text>
</comment>
<feature type="active site" description="Proton acceptor" evidence="9">
    <location>
        <position position="316"/>
    </location>
</feature>
<dbReference type="GO" id="GO:0003866">
    <property type="term" value="F:3-phosphoshikimate 1-carboxyvinyltransferase activity"/>
    <property type="evidence" value="ECO:0007669"/>
    <property type="project" value="UniProtKB-UniRule"/>
</dbReference>
<dbReference type="HOGENOM" id="CLU_024321_0_1_0"/>
<feature type="binding site" evidence="9">
    <location>
        <position position="347"/>
    </location>
    <ligand>
        <name>phosphoenolpyruvate</name>
        <dbReference type="ChEBI" id="CHEBI:58702"/>
    </ligand>
</feature>
<evidence type="ECO:0000256" key="6">
    <source>
        <dbReference type="ARBA" id="ARBA00022679"/>
    </source>
</evidence>
<dbReference type="UniPathway" id="UPA00053">
    <property type="reaction ID" value="UER00089"/>
</dbReference>
<dbReference type="PATRIC" id="fig|1006576.9.peg.1357"/>
<name>A0A0C7P461_DEFTU</name>
<dbReference type="InterPro" id="IPR006264">
    <property type="entry name" value="EPSP_synthase"/>
</dbReference>
<dbReference type="STRING" id="1006576.DTL3_1360"/>
<evidence type="ECO:0000256" key="8">
    <source>
        <dbReference type="ARBA" id="ARBA00044633"/>
    </source>
</evidence>
<dbReference type="InterPro" id="IPR036968">
    <property type="entry name" value="Enolpyruvate_Tfrase_sf"/>
</dbReference>
<dbReference type="OrthoDB" id="9809920at2"/>
<accession>A0A0C7P461</accession>
<dbReference type="PANTHER" id="PTHR21090">
    <property type="entry name" value="AROM/DEHYDROQUINATE SYNTHASE"/>
    <property type="match status" value="1"/>
</dbReference>
<feature type="binding site" evidence="9">
    <location>
        <position position="122"/>
    </location>
    <ligand>
        <name>phosphoenolpyruvate</name>
        <dbReference type="ChEBI" id="CHEBI:58702"/>
    </ligand>
</feature>
<protein>
    <recommendedName>
        <fullName evidence="9">3-phosphoshikimate 1-carboxyvinyltransferase</fullName>
        <ecNumber evidence="9">2.5.1.19</ecNumber>
    </recommendedName>
    <alternativeName>
        <fullName evidence="9">5-enolpyruvylshikimate-3-phosphate synthase</fullName>
        <shortName evidence="9">EPSP synthase</shortName>
        <shortName evidence="9">EPSPS</shortName>
    </alternativeName>
</protein>
<evidence type="ECO:0000256" key="2">
    <source>
        <dbReference type="ARBA" id="ARBA00004811"/>
    </source>
</evidence>
<dbReference type="Gene3D" id="3.65.10.10">
    <property type="entry name" value="Enolpyruvate transferase domain"/>
    <property type="match status" value="2"/>
</dbReference>
<evidence type="ECO:0000256" key="4">
    <source>
        <dbReference type="ARBA" id="ARBA00022490"/>
    </source>
</evidence>
<keyword evidence="5 9" id="KW-0028">Amino-acid biosynthesis</keyword>
<feature type="binding site" evidence="9">
    <location>
        <position position="26"/>
    </location>
    <ligand>
        <name>3-phosphoshikimate</name>
        <dbReference type="ChEBI" id="CHEBI:145989"/>
    </ligand>
</feature>
<keyword evidence="7 9" id="KW-0057">Aromatic amino acid biosynthesis</keyword>
<reference evidence="12" key="1">
    <citation type="submission" date="2014-11" db="EMBL/GenBank/DDBJ databases">
        <authorList>
            <person name="Wibberg D."/>
        </authorList>
    </citation>
    <scope>NUCLEOTIDE SEQUENCE [LARGE SCALE GENOMIC DNA]</scope>
    <source>
        <strain evidence="12">L3</strain>
    </source>
</reference>
<feature type="binding site" evidence="9">
    <location>
        <position position="343"/>
    </location>
    <ligand>
        <name>3-phosphoshikimate</name>
        <dbReference type="ChEBI" id="CHEBI:145989"/>
    </ligand>
</feature>
<keyword evidence="4 9" id="KW-0963">Cytoplasm</keyword>
<evidence type="ECO:0000313" key="11">
    <source>
        <dbReference type="EMBL" id="CEP78654.1"/>
    </source>
</evidence>
<feature type="binding site" evidence="9">
    <location>
        <position position="390"/>
    </location>
    <ligand>
        <name>phosphoenolpyruvate</name>
        <dbReference type="ChEBI" id="CHEBI:58702"/>
    </ligand>
</feature>
<dbReference type="PROSITE" id="PS00104">
    <property type="entry name" value="EPSP_SYNTHASE_1"/>
    <property type="match status" value="1"/>
</dbReference>
<feature type="domain" description="Enolpyruvate transferase" evidence="10">
    <location>
        <begin position="6"/>
        <end position="425"/>
    </location>
</feature>